<gene>
    <name evidence="1" type="ordered locus">RGE_30380</name>
</gene>
<protein>
    <recommendedName>
        <fullName evidence="3">Type VI secretion system protein ImpG</fullName>
    </recommendedName>
</protein>
<dbReference type="KEGG" id="rge:RGE_30380"/>
<keyword evidence="2" id="KW-1185">Reference proteome</keyword>
<dbReference type="InterPro" id="IPR010272">
    <property type="entry name" value="T6SS_TssF"/>
</dbReference>
<dbReference type="eggNOG" id="COG3519">
    <property type="taxonomic scope" value="Bacteria"/>
</dbReference>
<dbReference type="STRING" id="983917.RGE_30380"/>
<dbReference type="HOGENOM" id="CLU_028593_2_1_4"/>
<proteinExistence type="predicted"/>
<evidence type="ECO:0000313" key="2">
    <source>
        <dbReference type="Proteomes" id="UP000007883"/>
    </source>
</evidence>
<dbReference type="PATRIC" id="fig|983917.3.peg.2960"/>
<accession>I0HTP0</accession>
<sequence>MDTLLPHYERELAWFDEASKAFAQRYPRVAGRLAGGAELMADPHVERLIQAVALLGARLHRRLDVEMPRIAEALLEVLHPEALRPFPSCSVVRFTAERSLGQMSSARCIPRGTLLHSAPVQGVACRFTSAYEVWLAPLRVSEAGHRPAATVAVPAAARPAAWFSVQLQLASAAAQWATLGLPALRLFIDAPPSQTAALRAALLDHVQAVWLDDGHGPRPVADAAPREVGFGDDESLLDEGADERGAERLLGEYFAFPAKFDFVDLPLPAALRDSQARSVTLHYALGARPGGRTPAWPELDGLGAAQLMPGCTPVVNRFHQRAEPIRVTQARESYPVLVDARHPAAYEVHQVERVRRTRQGEHGCRFEELPPLYSLRHASAASAACCATCGWSTRRDAERAALSPGHELELTLVDTALAPQRAESETLSLDVVAGNRDLPTMLVPGPHGGELQADDGGPAESIVLLRRPTPTARPAPALDAPWRLVSLLALARTPVAAAGLAGLREWLALHDAAGIGAAPGIAAGLRQLDCQTAEAWWPGPPAPCLVRGQDIRLEVDEPAFVGSGAGLFGRVLAHALARRAPVNSFVRLRLQAAADGSLLFDGGRRSGRALLV</sequence>
<dbReference type="EMBL" id="AP012320">
    <property type="protein sequence ID" value="BAL96377.1"/>
    <property type="molecule type" value="Genomic_DNA"/>
</dbReference>
<dbReference type="NCBIfam" id="TIGR03359">
    <property type="entry name" value="VI_chp_6"/>
    <property type="match status" value="1"/>
</dbReference>
<reference evidence="1 2" key="1">
    <citation type="journal article" date="2012" name="J. Bacteriol.">
        <title>Complete genome sequence of phototrophic betaproteobacterium Rubrivivax gelatinosus IL144.</title>
        <authorList>
            <person name="Nagashima S."/>
            <person name="Kamimura A."/>
            <person name="Shimizu T."/>
            <person name="Nakamura-isaki S."/>
            <person name="Aono E."/>
            <person name="Sakamoto K."/>
            <person name="Ichikawa N."/>
            <person name="Nakazawa H."/>
            <person name="Sekine M."/>
            <person name="Yamazaki S."/>
            <person name="Fujita N."/>
            <person name="Shimada K."/>
            <person name="Hanada S."/>
            <person name="Nagashima K.V.P."/>
        </authorList>
    </citation>
    <scope>NUCLEOTIDE SEQUENCE [LARGE SCALE GENOMIC DNA]</scope>
    <source>
        <strain evidence="2">NBRC 100245 / IL144</strain>
    </source>
</reference>
<dbReference type="PIRSF" id="PIRSF028304">
    <property type="entry name" value="UCP028304"/>
    <property type="match status" value="1"/>
</dbReference>
<organism evidence="1 2">
    <name type="scientific">Rubrivivax gelatinosus (strain NBRC 100245 / IL144)</name>
    <dbReference type="NCBI Taxonomy" id="983917"/>
    <lineage>
        <taxon>Bacteria</taxon>
        <taxon>Pseudomonadati</taxon>
        <taxon>Pseudomonadota</taxon>
        <taxon>Betaproteobacteria</taxon>
        <taxon>Burkholderiales</taxon>
        <taxon>Sphaerotilaceae</taxon>
        <taxon>Rubrivivax</taxon>
    </lineage>
</organism>
<dbReference type="RefSeq" id="WP_014429238.1">
    <property type="nucleotide sequence ID" value="NC_017075.1"/>
</dbReference>
<evidence type="ECO:0008006" key="3">
    <source>
        <dbReference type="Google" id="ProtNLM"/>
    </source>
</evidence>
<dbReference type="PANTHER" id="PTHR35370:SF1">
    <property type="entry name" value="TYPE VI SECRETION SYSTEM COMPONENT TSSF1"/>
    <property type="match status" value="1"/>
</dbReference>
<name>I0HTP0_RUBGI</name>
<dbReference type="PANTHER" id="PTHR35370">
    <property type="entry name" value="CYTOPLASMIC PROTEIN-RELATED-RELATED"/>
    <property type="match status" value="1"/>
</dbReference>
<dbReference type="Proteomes" id="UP000007883">
    <property type="component" value="Chromosome"/>
</dbReference>
<dbReference type="Pfam" id="PF05947">
    <property type="entry name" value="T6SS_TssF"/>
    <property type="match status" value="1"/>
</dbReference>
<dbReference type="AlphaFoldDB" id="I0HTP0"/>
<evidence type="ECO:0000313" key="1">
    <source>
        <dbReference type="EMBL" id="BAL96377.1"/>
    </source>
</evidence>